<evidence type="ECO:0000313" key="2">
    <source>
        <dbReference type="Proteomes" id="UP000026991"/>
    </source>
</evidence>
<reference evidence="1 2" key="1">
    <citation type="journal article" date="2014" name="Appl. Environ. Microbiol.">
        <title>Comparative genomic and morphological analysis of Listeria phages isolated from farm environments.</title>
        <authorList>
            <person name="Denes T."/>
            <person name="Vongkamjan K."/>
            <person name="Ackermann H.W."/>
            <person name="Moreno Switt A.I."/>
            <person name="Wiedmann M."/>
            <person name="den Bakker H.C."/>
        </authorList>
    </citation>
    <scope>NUCLEOTIDE SEQUENCE [LARGE SCALE GENOMIC DNA]</scope>
</reference>
<proteinExistence type="predicted"/>
<dbReference type="KEGG" id="vg:19736267"/>
<dbReference type="EMBL" id="KJ094021">
    <property type="protein sequence ID" value="AHL18683.1"/>
    <property type="molecule type" value="Genomic_DNA"/>
</dbReference>
<sequence length="78" mass="9010">MKSNKPSLLGACLTDTASGKEYPYEFRATHHLIRVLVSYRTNIAGKREFYVRLESINYSDGWEITPYDEVYLGETTWG</sequence>
<protein>
    <submittedName>
        <fullName evidence="1">Uncharacterized protein</fullName>
    </submittedName>
</protein>
<accession>A0A059T5D2</accession>
<dbReference type="GeneID" id="19736267"/>
<keyword evidence="2" id="KW-1185">Reference proteome</keyword>
<dbReference type="Proteomes" id="UP000026991">
    <property type="component" value="Segment"/>
</dbReference>
<dbReference type="RefSeq" id="YP_009045149.1">
    <property type="nucleotide sequence ID" value="NC_024392.1"/>
</dbReference>
<evidence type="ECO:0000313" key="1">
    <source>
        <dbReference type="EMBL" id="AHL18683.1"/>
    </source>
</evidence>
<dbReference type="OrthoDB" id="19536at10239"/>
<gene>
    <name evidence="1" type="ORF">LP114_095</name>
</gene>
<organism evidence="1 2">
    <name type="scientific">Listeria phage LP-114</name>
    <dbReference type="NCBI Taxonomy" id="1458857"/>
    <lineage>
        <taxon>Viruses</taxon>
        <taxon>Duplodnaviria</taxon>
        <taxon>Heunggongvirae</taxon>
        <taxon>Uroviricota</taxon>
        <taxon>Caudoviricetes</taxon>
        <taxon>Homburgvirus</taxon>
        <taxon>Homburgvirus LP114</taxon>
    </lineage>
</organism>
<name>A0A059T5D2_9CAUD</name>